<protein>
    <submittedName>
        <fullName evidence="8">Pyridine nucleotide-disulfide oxidoreductase family protein</fullName>
    </submittedName>
</protein>
<sequence length="441" mass="49432">MQTFDLVGIGVGPFNLSLAALAEPTGMKSLFLEKNAEFSWHPGLMLPNGSLQVSPLKDCVTLADPTSPYSFLNYLALHQRLYSFINKHGANTSRREFADYYRWVAQQLASVRFGEEVVDVTPCDDGFYVSTPAQRYIARSIALGIGIEPHIPDCARQWLGSTVCHAAHFLEQPEIAYGERVMVVGGGQSGAEIVEHLLGMPDIGQITWITSRGNLFAMDESSFVNESYLPSYSQYFQSLPLGRRRAIVSDEKLTSDGISAALSNRIYELMYERCHVEGRSDLIRVVSNVAMTAIAPVKQRWKVLMQSQATGNERDMTVDRIVLATGFRPRRSPFIDKIIQHARMEDGLPVMRDDYSVEFKQPMRGKVYLQNRSRIQHGLQSVNLSLVAYRSSRIVNSVLGRNFYPEVPDSQLLNQLESFREPSKSVNLRPLEVVCASAKLA</sequence>
<evidence type="ECO:0000256" key="6">
    <source>
        <dbReference type="ARBA" id="ARBA00022857"/>
    </source>
</evidence>
<evidence type="ECO:0000256" key="4">
    <source>
        <dbReference type="ARBA" id="ARBA00022630"/>
    </source>
</evidence>
<dbReference type="OrthoDB" id="7527071at2"/>
<proteinExistence type="inferred from homology"/>
<dbReference type="InterPro" id="IPR036188">
    <property type="entry name" value="FAD/NAD-bd_sf"/>
</dbReference>
<keyword evidence="7" id="KW-0560">Oxidoreductase</keyword>
<dbReference type="PANTHER" id="PTHR42802:SF1">
    <property type="entry name" value="L-ORNITHINE N(5)-MONOOXYGENASE"/>
    <property type="match status" value="1"/>
</dbReference>
<dbReference type="SUPFAM" id="SSF51735">
    <property type="entry name" value="NAD(P)-binding Rossmann-fold domains"/>
    <property type="match status" value="1"/>
</dbReference>
<dbReference type="SUPFAM" id="SSF51905">
    <property type="entry name" value="FAD/NAD(P)-binding domain"/>
    <property type="match status" value="1"/>
</dbReference>
<dbReference type="Pfam" id="PF13434">
    <property type="entry name" value="Lys_Orn_oxgnase"/>
    <property type="match status" value="1"/>
</dbReference>
<keyword evidence="4" id="KW-0285">Flavoprotein</keyword>
<dbReference type="InterPro" id="IPR025700">
    <property type="entry name" value="Lys/Orn_oxygenase"/>
</dbReference>
<evidence type="ECO:0000313" key="8">
    <source>
        <dbReference type="EMBL" id="AMP02683.1"/>
    </source>
</evidence>
<keyword evidence="5" id="KW-0274">FAD</keyword>
<evidence type="ECO:0000256" key="2">
    <source>
        <dbReference type="ARBA" id="ARBA00004924"/>
    </source>
</evidence>
<dbReference type="Gene3D" id="3.50.50.60">
    <property type="entry name" value="FAD/NAD(P)-binding domain"/>
    <property type="match status" value="1"/>
</dbReference>
<dbReference type="PANTHER" id="PTHR42802">
    <property type="entry name" value="MONOOXYGENASE"/>
    <property type="match status" value="1"/>
</dbReference>
<evidence type="ECO:0000256" key="7">
    <source>
        <dbReference type="ARBA" id="ARBA00023002"/>
    </source>
</evidence>
<dbReference type="EMBL" id="CP013234">
    <property type="protein sequence ID" value="AMP02683.1"/>
    <property type="molecule type" value="Genomic_DNA"/>
</dbReference>
<evidence type="ECO:0000313" key="9">
    <source>
        <dbReference type="Proteomes" id="UP000074561"/>
    </source>
</evidence>
<dbReference type="Proteomes" id="UP000074561">
    <property type="component" value="Chromosome"/>
</dbReference>
<dbReference type="PATRIC" id="fig|279113.9.peg.290"/>
<organism evidence="8 9">
    <name type="scientific">Collimonas pratensis</name>
    <dbReference type="NCBI Taxonomy" id="279113"/>
    <lineage>
        <taxon>Bacteria</taxon>
        <taxon>Pseudomonadati</taxon>
        <taxon>Pseudomonadota</taxon>
        <taxon>Betaproteobacteria</taxon>
        <taxon>Burkholderiales</taxon>
        <taxon>Oxalobacteraceae</taxon>
        <taxon>Collimonas</taxon>
    </lineage>
</organism>
<dbReference type="STRING" id="279113.CPter91_0284"/>
<dbReference type="AlphaFoldDB" id="A0A127PY11"/>
<reference evidence="8 9" key="1">
    <citation type="submission" date="2015-11" db="EMBL/GenBank/DDBJ databases">
        <title>Exploring the genomic traits of fungus-feeding bacterial genus Collimonas.</title>
        <authorList>
            <person name="Song C."/>
            <person name="Schmidt R."/>
            <person name="de Jager V."/>
            <person name="Krzyzanowska D."/>
            <person name="Jongedijk E."/>
            <person name="Cankar K."/>
            <person name="Beekwilder J."/>
            <person name="van Veen A."/>
            <person name="de Boer W."/>
            <person name="van Veen J.A."/>
            <person name="Garbeva P."/>
        </authorList>
    </citation>
    <scope>NUCLEOTIDE SEQUENCE [LARGE SCALE GENOMIC DNA]</scope>
    <source>
        <strain evidence="8 9">Ter91</strain>
    </source>
</reference>
<comment type="pathway">
    <text evidence="2">Siderophore biosynthesis.</text>
</comment>
<gene>
    <name evidence="8" type="ORF">CPter91_0284</name>
</gene>
<dbReference type="InterPro" id="IPR036291">
    <property type="entry name" value="NAD(P)-bd_dom_sf"/>
</dbReference>
<keyword evidence="6" id="KW-0521">NADP</keyword>
<dbReference type="KEGG" id="cpra:CPter91_0284"/>
<accession>A0A127PY11</accession>
<dbReference type="RefSeq" id="WP_061935970.1">
    <property type="nucleotide sequence ID" value="NZ_CP013234.1"/>
</dbReference>
<dbReference type="GO" id="GO:0016491">
    <property type="term" value="F:oxidoreductase activity"/>
    <property type="evidence" value="ECO:0007669"/>
    <property type="project" value="UniProtKB-KW"/>
</dbReference>
<evidence type="ECO:0000256" key="3">
    <source>
        <dbReference type="ARBA" id="ARBA00007588"/>
    </source>
</evidence>
<comment type="similarity">
    <text evidence="3">Belongs to the lysine N(6)-hydroxylase/L-ornithine N(5)-oxygenase family.</text>
</comment>
<evidence type="ECO:0000256" key="1">
    <source>
        <dbReference type="ARBA" id="ARBA00001974"/>
    </source>
</evidence>
<evidence type="ECO:0000256" key="5">
    <source>
        <dbReference type="ARBA" id="ARBA00022827"/>
    </source>
</evidence>
<name>A0A127PY11_9BURK</name>
<comment type="cofactor">
    <cofactor evidence="1">
        <name>FAD</name>
        <dbReference type="ChEBI" id="CHEBI:57692"/>
    </cofactor>
</comment>